<gene>
    <name evidence="1" type="ORF">RPERSI_LOCUS32950</name>
</gene>
<evidence type="ECO:0000313" key="2">
    <source>
        <dbReference type="Proteomes" id="UP000789920"/>
    </source>
</evidence>
<organism evidence="1 2">
    <name type="scientific">Racocetra persica</name>
    <dbReference type="NCBI Taxonomy" id="160502"/>
    <lineage>
        <taxon>Eukaryota</taxon>
        <taxon>Fungi</taxon>
        <taxon>Fungi incertae sedis</taxon>
        <taxon>Mucoromycota</taxon>
        <taxon>Glomeromycotina</taxon>
        <taxon>Glomeromycetes</taxon>
        <taxon>Diversisporales</taxon>
        <taxon>Gigasporaceae</taxon>
        <taxon>Racocetra</taxon>
    </lineage>
</organism>
<feature type="non-terminal residue" evidence="1">
    <location>
        <position position="1"/>
    </location>
</feature>
<sequence length="216" mass="25879">NYIIPLPADFPGQLFIRRAIVKKLEAEELPIPKEIIHLVPFLGPLHVSLNTRESIIIAFHSFFDQLYKTVFKKKQKLAAKPRPWRINLLLYLAHEGWLLIKRYIVKLFEESKDIAYVTFFDLLDNLIPAVLDVYTHLFRENHFEEYVSTIFRLWTVMRRFQRHNYDKIMLAFLSDIQYWKTIDHSIINVLKTHLNAFDEYPVENFHSLLRRHTSAK</sequence>
<protein>
    <submittedName>
        <fullName evidence="1">36822_t:CDS:1</fullName>
    </submittedName>
</protein>
<comment type="caution">
    <text evidence="1">The sequence shown here is derived from an EMBL/GenBank/DDBJ whole genome shotgun (WGS) entry which is preliminary data.</text>
</comment>
<keyword evidence="2" id="KW-1185">Reference proteome</keyword>
<dbReference type="EMBL" id="CAJVQC010139969">
    <property type="protein sequence ID" value="CAG8843839.1"/>
    <property type="molecule type" value="Genomic_DNA"/>
</dbReference>
<name>A0ACA9SM74_9GLOM</name>
<dbReference type="Proteomes" id="UP000789920">
    <property type="component" value="Unassembled WGS sequence"/>
</dbReference>
<evidence type="ECO:0000313" key="1">
    <source>
        <dbReference type="EMBL" id="CAG8843839.1"/>
    </source>
</evidence>
<feature type="non-terminal residue" evidence="1">
    <location>
        <position position="216"/>
    </location>
</feature>
<accession>A0ACA9SM74</accession>
<proteinExistence type="predicted"/>
<reference evidence="1" key="1">
    <citation type="submission" date="2021-06" db="EMBL/GenBank/DDBJ databases">
        <authorList>
            <person name="Kallberg Y."/>
            <person name="Tangrot J."/>
            <person name="Rosling A."/>
        </authorList>
    </citation>
    <scope>NUCLEOTIDE SEQUENCE</scope>
    <source>
        <strain evidence="1">MA461A</strain>
    </source>
</reference>